<dbReference type="OrthoDB" id="9802003at2"/>
<evidence type="ECO:0000313" key="4">
    <source>
        <dbReference type="Proteomes" id="UP000067461"/>
    </source>
</evidence>
<evidence type="ECO:0000256" key="1">
    <source>
        <dbReference type="ARBA" id="ARBA00009981"/>
    </source>
</evidence>
<dbReference type="Pfam" id="PF02604">
    <property type="entry name" value="PhdYeFM_antitox"/>
    <property type="match status" value="1"/>
</dbReference>
<dbReference type="Gene3D" id="3.40.1620.10">
    <property type="entry name" value="YefM-like domain"/>
    <property type="match status" value="1"/>
</dbReference>
<comment type="similarity">
    <text evidence="1 2">Belongs to the phD/YefM antitoxin family.</text>
</comment>
<dbReference type="InterPro" id="IPR051405">
    <property type="entry name" value="phD/YefM_antitoxin"/>
</dbReference>
<dbReference type="EMBL" id="AP014568">
    <property type="protein sequence ID" value="BAO80061.1"/>
    <property type="molecule type" value="Genomic_DNA"/>
</dbReference>
<protein>
    <recommendedName>
        <fullName evidence="2">Antitoxin</fullName>
    </recommendedName>
</protein>
<evidence type="ECO:0000256" key="2">
    <source>
        <dbReference type="RuleBase" id="RU362080"/>
    </source>
</evidence>
<dbReference type="InterPro" id="IPR036165">
    <property type="entry name" value="YefM-like_sf"/>
</dbReference>
<dbReference type="InterPro" id="IPR006442">
    <property type="entry name" value="Antitoxin_Phd/YefM"/>
</dbReference>
<dbReference type="NCBIfam" id="TIGR01552">
    <property type="entry name" value="phd_fam"/>
    <property type="match status" value="1"/>
</dbReference>
<organism evidence="3 4">
    <name type="scientific">Serpentinimonas raichei</name>
    <dbReference type="NCBI Taxonomy" id="1458425"/>
    <lineage>
        <taxon>Bacteria</taxon>
        <taxon>Pseudomonadati</taxon>
        <taxon>Pseudomonadota</taxon>
        <taxon>Betaproteobacteria</taxon>
        <taxon>Burkholderiales</taxon>
        <taxon>Comamonadaceae</taxon>
        <taxon>Serpentinimonas</taxon>
    </lineage>
</organism>
<dbReference type="PANTHER" id="PTHR33713:SF6">
    <property type="entry name" value="ANTITOXIN YEFM"/>
    <property type="match status" value="1"/>
</dbReference>
<dbReference type="PANTHER" id="PTHR33713">
    <property type="entry name" value="ANTITOXIN YAFN-RELATED"/>
    <property type="match status" value="1"/>
</dbReference>
<name>A0A060NFA8_9BURK</name>
<comment type="function">
    <text evidence="2">Antitoxin component of a type II toxin-antitoxin (TA) system.</text>
</comment>
<dbReference type="Proteomes" id="UP000067461">
    <property type="component" value="Chromosome"/>
</dbReference>
<dbReference type="SUPFAM" id="SSF143120">
    <property type="entry name" value="YefM-like"/>
    <property type="match status" value="1"/>
</dbReference>
<sequence length="84" mass="9358">MQVLSYSEARANFAHLLDKVNNDHAPILITRQGGKPAVLVSLDDFNAWQETAYLMNSPANRRMLRQSMDELDVGGGTDQTLLEP</sequence>
<dbReference type="Gene3D" id="6.10.250.330">
    <property type="match status" value="1"/>
</dbReference>
<dbReference type="AlphaFoldDB" id="A0A060NFA8"/>
<dbReference type="HOGENOM" id="CLU_155837_1_0_4"/>
<reference evidence="3 4" key="1">
    <citation type="journal article" date="2014" name="Nat. Commun.">
        <title>Physiological and genomic features of highly alkaliphilic hydrogen-utilizing Betaproteobacteria from a continental serpentinizing site.</title>
        <authorList>
            <person name="Suzuki S."/>
            <person name="Kuenen J.G."/>
            <person name="Schipper K."/>
            <person name="van der Velde S."/>
            <person name="Ishii S."/>
            <person name="Wu A."/>
            <person name="Sorokin D.Y."/>
            <person name="Tenney A."/>
            <person name="Meng X.Y."/>
            <person name="Morrill P.L."/>
            <person name="Kamagata Y."/>
            <person name="Muyzer G."/>
            <person name="Nealson K.H."/>
        </authorList>
    </citation>
    <scope>NUCLEOTIDE SEQUENCE [LARGE SCALE GENOMIC DNA]</scope>
    <source>
        <strain evidence="3 4">A1</strain>
    </source>
</reference>
<keyword evidence="4" id="KW-1185">Reference proteome</keyword>
<dbReference type="KEGG" id="cbaa:SRAA_0207"/>
<gene>
    <name evidence="3" type="ORF">SRAA_0207</name>
</gene>
<accession>A0A060NFA8</accession>
<evidence type="ECO:0000313" key="3">
    <source>
        <dbReference type="EMBL" id="BAO80061.1"/>
    </source>
</evidence>
<dbReference type="RefSeq" id="WP_045530435.1">
    <property type="nucleotide sequence ID" value="NZ_AP014568.1"/>
</dbReference>
<proteinExistence type="inferred from homology"/>
<dbReference type="STRING" id="1458425.SRAA_0207"/>